<evidence type="ECO:0000313" key="1">
    <source>
        <dbReference type="EMBL" id="KAF2654147.1"/>
    </source>
</evidence>
<dbReference type="EMBL" id="MU004369">
    <property type="protein sequence ID" value="KAF2654147.1"/>
    <property type="molecule type" value="Genomic_DNA"/>
</dbReference>
<keyword evidence="2" id="KW-1185">Reference proteome</keyword>
<organism evidence="1 2">
    <name type="scientific">Lophiostoma macrostomum CBS 122681</name>
    <dbReference type="NCBI Taxonomy" id="1314788"/>
    <lineage>
        <taxon>Eukaryota</taxon>
        <taxon>Fungi</taxon>
        <taxon>Dikarya</taxon>
        <taxon>Ascomycota</taxon>
        <taxon>Pezizomycotina</taxon>
        <taxon>Dothideomycetes</taxon>
        <taxon>Pleosporomycetidae</taxon>
        <taxon>Pleosporales</taxon>
        <taxon>Lophiostomataceae</taxon>
        <taxon>Lophiostoma</taxon>
    </lineage>
</organism>
<proteinExistence type="predicted"/>
<dbReference type="Proteomes" id="UP000799324">
    <property type="component" value="Unassembled WGS sequence"/>
</dbReference>
<accession>A0A6A6T4B9</accession>
<dbReference type="OrthoDB" id="433414at2759"/>
<sequence length="293" mass="33510">METTQGSKTWSRVQPQLIQHAIPDARYHFDFSKFVPNFRHSASALNRLVSLNEYLVAKTILVALDNSLEGFRFRALQDGKRLLVATHGMRRGFILLDPRRIGEEKYEQASWLDGMERAGIGKMVNLVQMCDENMKVDFAVTGCLVANEQGFRVEVDISHFELQWYILRNRGILHDKIPVAVLAHDCQILRPEEADIPEEAPFQYDWICTPTRLINIPTAMKPKPDFDFEKTIDQHAVNTVVPLQELKGIKMMEQIMSTGGFAQNEQKSETPTLSADEQMGVDMIERIMKGYKP</sequence>
<name>A0A6A6T4B9_9PLEO</name>
<dbReference type="PANTHER" id="PTHR13017">
    <property type="entry name" value="5-FORMYLTETRAHYDROFOLATE CYCLO-LIGASE-RELATED"/>
    <property type="match status" value="1"/>
</dbReference>
<gene>
    <name evidence="1" type="ORF">K491DRAFT_694097</name>
</gene>
<reference evidence="1" key="1">
    <citation type="journal article" date="2020" name="Stud. Mycol.">
        <title>101 Dothideomycetes genomes: a test case for predicting lifestyles and emergence of pathogens.</title>
        <authorList>
            <person name="Haridas S."/>
            <person name="Albert R."/>
            <person name="Binder M."/>
            <person name="Bloem J."/>
            <person name="Labutti K."/>
            <person name="Salamov A."/>
            <person name="Andreopoulos B."/>
            <person name="Baker S."/>
            <person name="Barry K."/>
            <person name="Bills G."/>
            <person name="Bluhm B."/>
            <person name="Cannon C."/>
            <person name="Castanera R."/>
            <person name="Culley D."/>
            <person name="Daum C."/>
            <person name="Ezra D."/>
            <person name="Gonzalez J."/>
            <person name="Henrissat B."/>
            <person name="Kuo A."/>
            <person name="Liang C."/>
            <person name="Lipzen A."/>
            <person name="Lutzoni F."/>
            <person name="Magnuson J."/>
            <person name="Mondo S."/>
            <person name="Nolan M."/>
            <person name="Ohm R."/>
            <person name="Pangilinan J."/>
            <person name="Park H.-J."/>
            <person name="Ramirez L."/>
            <person name="Alfaro M."/>
            <person name="Sun H."/>
            <person name="Tritt A."/>
            <person name="Yoshinaga Y."/>
            <person name="Zwiers L.-H."/>
            <person name="Turgeon B."/>
            <person name="Goodwin S."/>
            <person name="Spatafora J."/>
            <person name="Crous P."/>
            <person name="Grigoriev I."/>
        </authorList>
    </citation>
    <scope>NUCLEOTIDE SEQUENCE</scope>
    <source>
        <strain evidence="1">CBS 122681</strain>
    </source>
</reference>
<dbReference type="PANTHER" id="PTHR13017:SF0">
    <property type="entry name" value="METHENYLTETRAHYDROFOLATE SYNTHASE DOMAIN-CONTAINING PROTEIN"/>
    <property type="match status" value="1"/>
</dbReference>
<dbReference type="GO" id="GO:0005737">
    <property type="term" value="C:cytoplasm"/>
    <property type="evidence" value="ECO:0007669"/>
    <property type="project" value="TreeGrafter"/>
</dbReference>
<protein>
    <submittedName>
        <fullName evidence="1">Uncharacterized protein</fullName>
    </submittedName>
</protein>
<dbReference type="AlphaFoldDB" id="A0A6A6T4B9"/>
<dbReference type="InterPro" id="IPR002698">
    <property type="entry name" value="FTHF_cligase"/>
</dbReference>
<evidence type="ECO:0000313" key="2">
    <source>
        <dbReference type="Proteomes" id="UP000799324"/>
    </source>
</evidence>